<dbReference type="EMBL" id="BOQE01000001">
    <property type="protein sequence ID" value="GIM47669.1"/>
    <property type="molecule type" value="Genomic_DNA"/>
</dbReference>
<dbReference type="Proteomes" id="UP001057291">
    <property type="component" value="Unassembled WGS sequence"/>
</dbReference>
<reference evidence="1" key="1">
    <citation type="journal article" date="2023" name="Int. J. Syst. Evol. Microbiol.">
        <title>Collibacillus ludicampi gen. nov., sp. nov., a new soil bacterium of the family Alicyclobacillaceae.</title>
        <authorList>
            <person name="Jojima T."/>
            <person name="Ioku Y."/>
            <person name="Fukuta Y."/>
            <person name="Shirasaka N."/>
            <person name="Matsumura Y."/>
            <person name="Mori M."/>
        </authorList>
    </citation>
    <scope>NUCLEOTIDE SEQUENCE</scope>
    <source>
        <strain evidence="1">TP075</strain>
    </source>
</reference>
<accession>A0AAV4LIK9</accession>
<evidence type="ECO:0000313" key="1">
    <source>
        <dbReference type="EMBL" id="GIM47669.1"/>
    </source>
</evidence>
<organism evidence="1 2">
    <name type="scientific">Collibacillus ludicampi</name>
    <dbReference type="NCBI Taxonomy" id="2771369"/>
    <lineage>
        <taxon>Bacteria</taxon>
        <taxon>Bacillati</taxon>
        <taxon>Bacillota</taxon>
        <taxon>Bacilli</taxon>
        <taxon>Bacillales</taxon>
        <taxon>Alicyclobacillaceae</taxon>
        <taxon>Collibacillus</taxon>
    </lineage>
</organism>
<proteinExistence type="predicted"/>
<sequence>MTIEAARRYLDENEDKLPLMDAIYYRIALLVSVNYYELAAKQYWKYLRETQGTEFFDILYSLEDNADRP</sequence>
<gene>
    <name evidence="1" type="ORF">DNHGIG_32180</name>
</gene>
<evidence type="ECO:0000313" key="2">
    <source>
        <dbReference type="Proteomes" id="UP001057291"/>
    </source>
</evidence>
<dbReference type="AlphaFoldDB" id="A0AAV4LIK9"/>
<protein>
    <submittedName>
        <fullName evidence="1">Uncharacterized protein</fullName>
    </submittedName>
</protein>
<name>A0AAV4LIK9_9BACL</name>
<keyword evidence="2" id="KW-1185">Reference proteome</keyword>
<comment type="caution">
    <text evidence="1">The sequence shown here is derived from an EMBL/GenBank/DDBJ whole genome shotgun (WGS) entry which is preliminary data.</text>
</comment>